<accession>A0A845M2D4</accession>
<comment type="caution">
    <text evidence="1">The sequence shown here is derived from an EMBL/GenBank/DDBJ whole genome shotgun (WGS) entry which is preliminary data.</text>
</comment>
<evidence type="ECO:0000313" key="1">
    <source>
        <dbReference type="EMBL" id="MZR11663.1"/>
    </source>
</evidence>
<keyword evidence="2" id="KW-1185">Reference proteome</keyword>
<dbReference type="AlphaFoldDB" id="A0A845M2D4"/>
<proteinExistence type="predicted"/>
<evidence type="ECO:0008006" key="3">
    <source>
        <dbReference type="Google" id="ProtNLM"/>
    </source>
</evidence>
<protein>
    <recommendedName>
        <fullName evidence="3">Transposase</fullName>
    </recommendedName>
</protein>
<dbReference type="EMBL" id="WTUX01000003">
    <property type="protein sequence ID" value="MZR11663.1"/>
    <property type="molecule type" value="Genomic_DNA"/>
</dbReference>
<dbReference type="Proteomes" id="UP000467322">
    <property type="component" value="Unassembled WGS sequence"/>
</dbReference>
<gene>
    <name evidence="1" type="ORF">GQE99_01315</name>
</gene>
<evidence type="ECO:0000313" key="2">
    <source>
        <dbReference type="Proteomes" id="UP000467322"/>
    </source>
</evidence>
<name>A0A845M2D4_9RHOB</name>
<reference evidence="1 2" key="1">
    <citation type="submission" date="2019-12" db="EMBL/GenBank/DDBJ databases">
        <title>Maritimibacter sp. nov. sp. isolated from sea sand.</title>
        <authorList>
            <person name="Kim J."/>
            <person name="Jeong S.E."/>
            <person name="Jung H.S."/>
            <person name="Jeon C.O."/>
        </authorList>
    </citation>
    <scope>NUCLEOTIDE SEQUENCE [LARGE SCALE GENOMIC DNA]</scope>
    <source>
        <strain evidence="1 2">DP07</strain>
    </source>
</reference>
<organism evidence="1 2">
    <name type="scientific">Maritimibacter harenae</name>
    <dbReference type="NCBI Taxonomy" id="2606218"/>
    <lineage>
        <taxon>Bacteria</taxon>
        <taxon>Pseudomonadati</taxon>
        <taxon>Pseudomonadota</taxon>
        <taxon>Alphaproteobacteria</taxon>
        <taxon>Rhodobacterales</taxon>
        <taxon>Roseobacteraceae</taxon>
        <taxon>Maritimibacter</taxon>
    </lineage>
</organism>
<sequence>MVYARMGVSGIRRLKQLEDENGKLKRLVADPALDKTMPQDALRKTYGPPRGCKLCDEVLACVKVSG</sequence>